<feature type="binding site" evidence="4">
    <location>
        <position position="561"/>
    </location>
    <ligand>
        <name>Zn(2+)</name>
        <dbReference type="ChEBI" id="CHEBI:29105"/>
    </ligand>
</feature>
<feature type="binding site" evidence="4">
    <location>
        <position position="516"/>
    </location>
    <ligand>
        <name>Zn(2+)</name>
        <dbReference type="ChEBI" id="CHEBI:29105"/>
    </ligand>
</feature>
<dbReference type="PANTHER" id="PTHR12736:SF22">
    <property type="entry name" value="LANC-LIKE PROTEIN GCL2"/>
    <property type="match status" value="1"/>
</dbReference>
<dbReference type="GO" id="GO:0046872">
    <property type="term" value="F:metal ion binding"/>
    <property type="evidence" value="ECO:0007669"/>
    <property type="project" value="UniProtKB-KW"/>
</dbReference>
<dbReference type="InterPro" id="IPR036908">
    <property type="entry name" value="RlpA-like_sf"/>
</dbReference>
<evidence type="ECO:0000256" key="1">
    <source>
        <dbReference type="ARBA" id="ARBA00007179"/>
    </source>
</evidence>
<protein>
    <submittedName>
        <fullName evidence="8">LanC-like protein</fullName>
    </submittedName>
</protein>
<proteinExistence type="inferred from homology"/>
<dbReference type="SUPFAM" id="SSF158745">
    <property type="entry name" value="LanC-like"/>
    <property type="match status" value="1"/>
</dbReference>
<evidence type="ECO:0000256" key="2">
    <source>
        <dbReference type="ARBA" id="ARBA00022723"/>
    </source>
</evidence>
<dbReference type="SUPFAM" id="SSF50685">
    <property type="entry name" value="Barwin-like endoglucanases"/>
    <property type="match status" value="1"/>
</dbReference>
<evidence type="ECO:0000259" key="7">
    <source>
        <dbReference type="PROSITE" id="PS50843"/>
    </source>
</evidence>
<organism evidence="8 9">
    <name type="scientific">Vigna unguiculata</name>
    <name type="common">Cowpea</name>
    <dbReference type="NCBI Taxonomy" id="3917"/>
    <lineage>
        <taxon>Eukaryota</taxon>
        <taxon>Viridiplantae</taxon>
        <taxon>Streptophyta</taxon>
        <taxon>Embryophyta</taxon>
        <taxon>Tracheophyta</taxon>
        <taxon>Spermatophyta</taxon>
        <taxon>Magnoliopsida</taxon>
        <taxon>eudicotyledons</taxon>
        <taxon>Gunneridae</taxon>
        <taxon>Pentapetalae</taxon>
        <taxon>rosids</taxon>
        <taxon>fabids</taxon>
        <taxon>Fabales</taxon>
        <taxon>Fabaceae</taxon>
        <taxon>Papilionoideae</taxon>
        <taxon>50 kb inversion clade</taxon>
        <taxon>NPAAA clade</taxon>
        <taxon>indigoferoid/millettioid clade</taxon>
        <taxon>Phaseoleae</taxon>
        <taxon>Vigna</taxon>
    </lineage>
</organism>
<dbReference type="InterPro" id="IPR036749">
    <property type="entry name" value="Expansin_CBD_sf"/>
</dbReference>
<feature type="domain" description="Expansin-like EG45" evidence="6">
    <location>
        <begin position="45"/>
        <end position="159"/>
    </location>
</feature>
<reference evidence="8 9" key="1">
    <citation type="submission" date="2019-04" db="EMBL/GenBank/DDBJ databases">
        <title>An improved genome assembly and genetic linkage map for asparagus bean, Vigna unguiculata ssp. sesquipedialis.</title>
        <authorList>
            <person name="Xia Q."/>
            <person name="Zhang R."/>
            <person name="Dong Y."/>
        </authorList>
    </citation>
    <scope>NUCLEOTIDE SEQUENCE [LARGE SCALE GENOMIC DNA]</scope>
    <source>
        <tissue evidence="8">Leaf</tissue>
    </source>
</reference>
<dbReference type="CDD" id="cd22274">
    <property type="entry name" value="DPBB_EXPA_N"/>
    <property type="match status" value="1"/>
</dbReference>
<dbReference type="Pfam" id="PF01357">
    <property type="entry name" value="Expansin_C"/>
    <property type="match status" value="1"/>
</dbReference>
<dbReference type="PRINTS" id="PR01951">
    <property type="entry name" value="LANCEUKARYTE"/>
</dbReference>
<dbReference type="AlphaFoldDB" id="A0A4D6LGL9"/>
<dbReference type="InterPro" id="IPR009009">
    <property type="entry name" value="RlpA-like_DPBB"/>
</dbReference>
<feature type="domain" description="Expansin-like CBD" evidence="7">
    <location>
        <begin position="169"/>
        <end position="240"/>
    </location>
</feature>
<dbReference type="SUPFAM" id="SSF49590">
    <property type="entry name" value="PHL pollen allergen"/>
    <property type="match status" value="1"/>
</dbReference>
<dbReference type="Proteomes" id="UP000501690">
    <property type="component" value="Linkage Group LG3"/>
</dbReference>
<keyword evidence="9" id="KW-1185">Reference proteome</keyword>
<dbReference type="CDD" id="cd04794">
    <property type="entry name" value="euk_LANCL"/>
    <property type="match status" value="1"/>
</dbReference>
<gene>
    <name evidence="8" type="ORF">DEO72_LG3g2322</name>
</gene>
<dbReference type="GO" id="GO:0031179">
    <property type="term" value="P:peptide modification"/>
    <property type="evidence" value="ECO:0007669"/>
    <property type="project" value="InterPro"/>
</dbReference>
<dbReference type="Gene3D" id="2.40.40.10">
    <property type="entry name" value="RlpA-like domain"/>
    <property type="match status" value="1"/>
</dbReference>
<dbReference type="GO" id="GO:0009653">
    <property type="term" value="P:anatomical structure morphogenesis"/>
    <property type="evidence" value="ECO:0007669"/>
    <property type="project" value="UniProtKB-ARBA"/>
</dbReference>
<evidence type="ECO:0000259" key="6">
    <source>
        <dbReference type="PROSITE" id="PS50842"/>
    </source>
</evidence>
<dbReference type="InterPro" id="IPR020464">
    <property type="entry name" value="LanC-like_prot_euk"/>
</dbReference>
<evidence type="ECO:0000313" key="9">
    <source>
        <dbReference type="Proteomes" id="UP000501690"/>
    </source>
</evidence>
<sequence>MGALQSTLLYLILLHSCKIFAYKDQEWKKATATYAKDSEGSLVTEGACGYGDLHKESYGKRSAGLSTMLFSRGSTCGACYEIRCVDHILWCVMGSPSVVVTVTDFCAPNYGLSVDYGGWCNFPREHFEMSKPAFAEIAKNRADIVPVQYRRVKCERSGGMRFTMSGGSHFYQVLISNVGMDGEVIAVKVKGSRTGWIPMARNWGQNWHCNVNFQNQPLSFENLLFRPETMAVRFFQNPMPEFVPEATPSTPQEQEEALTVGDSLTKLVAMPHAPLSERLKRAALDLKETIVIETWGVSGKKDGDFSLYCGVLGTAFLLLKSYEVTRNGNDLSLCSQIVKACDAASVRSRDVTFICGRAGVCSLGAVAAKHAGDDESLKYYLAQFEKIKLSKDLPDELLYGRVGFLWACLFLNKNLGQGTVSSSYTAMVVDEVIKSGRRLGRKGSCPLMYEWYGEKYWGAAHGLAGIMHVLMDMELKPDEVEDVKGTLKYMISNRFPSGNYPASEDDRKSDVLVHWCHGAPGIALTLAKAAKVFGDKEFLDAAMEAGEVVWNRGLLKKVGICHGISGNAYVFLSLYQLTGNVKHLYRAKAFACFLLDRAHKLISEGEMHGGDRPYSLFEGKGGMAYLFLDMIDPSLAKFPAYEL</sequence>
<dbReference type="PROSITE" id="PS50842">
    <property type="entry name" value="EXPANSIN_EG45"/>
    <property type="match status" value="1"/>
</dbReference>
<feature type="signal peptide" evidence="5">
    <location>
        <begin position="1"/>
        <end position="21"/>
    </location>
</feature>
<keyword evidence="5" id="KW-0732">Signal</keyword>
<feature type="binding site" evidence="4">
    <location>
        <position position="562"/>
    </location>
    <ligand>
        <name>Zn(2+)</name>
        <dbReference type="ChEBI" id="CHEBI:29105"/>
    </ligand>
</feature>
<dbReference type="FunFam" id="1.50.10.10:FF:000035">
    <property type="entry name" value="LanC-like protein 2"/>
    <property type="match status" value="1"/>
</dbReference>
<keyword evidence="3 4" id="KW-0862">Zinc</keyword>
<accession>A0A4D6LGL9</accession>
<dbReference type="SMART" id="SM00837">
    <property type="entry name" value="DPBB_1"/>
    <property type="match status" value="1"/>
</dbReference>
<comment type="similarity">
    <text evidence="1">Belongs to the LanC-like protein family.</text>
</comment>
<dbReference type="InterPro" id="IPR007822">
    <property type="entry name" value="LANC-like"/>
</dbReference>
<dbReference type="InterPro" id="IPR007117">
    <property type="entry name" value="Expansin_CBD"/>
</dbReference>
<dbReference type="Gene3D" id="1.50.10.10">
    <property type="match status" value="1"/>
</dbReference>
<dbReference type="PRINTS" id="PR01950">
    <property type="entry name" value="LANCSUPER"/>
</dbReference>
<dbReference type="PANTHER" id="PTHR12736">
    <property type="entry name" value="LANC-LIKE PROTEIN"/>
    <property type="match status" value="1"/>
</dbReference>
<feature type="chain" id="PRO_5020024539" evidence="5">
    <location>
        <begin position="22"/>
        <end position="643"/>
    </location>
</feature>
<dbReference type="EMBL" id="CP039347">
    <property type="protein sequence ID" value="QCD87782.1"/>
    <property type="molecule type" value="Genomic_DNA"/>
</dbReference>
<dbReference type="GO" id="GO:0005886">
    <property type="term" value="C:plasma membrane"/>
    <property type="evidence" value="ECO:0007669"/>
    <property type="project" value="TreeGrafter"/>
</dbReference>
<dbReference type="InterPro" id="IPR012341">
    <property type="entry name" value="6hp_glycosidase-like_sf"/>
</dbReference>
<dbReference type="Pfam" id="PF03330">
    <property type="entry name" value="DPBB_1"/>
    <property type="match status" value="1"/>
</dbReference>
<evidence type="ECO:0000256" key="5">
    <source>
        <dbReference type="SAM" id="SignalP"/>
    </source>
</evidence>
<dbReference type="GO" id="GO:0005975">
    <property type="term" value="P:carbohydrate metabolic process"/>
    <property type="evidence" value="ECO:0007669"/>
    <property type="project" value="InterPro"/>
</dbReference>
<evidence type="ECO:0000256" key="3">
    <source>
        <dbReference type="ARBA" id="ARBA00022833"/>
    </source>
</evidence>
<dbReference type="InterPro" id="IPR007112">
    <property type="entry name" value="Expansin/allergen_DPBB_dom"/>
</dbReference>
<evidence type="ECO:0000313" key="8">
    <source>
        <dbReference type="EMBL" id="QCD87782.1"/>
    </source>
</evidence>
<keyword evidence="2 4" id="KW-0479">Metal-binding</keyword>
<dbReference type="SMART" id="SM01260">
    <property type="entry name" value="LANC_like"/>
    <property type="match status" value="1"/>
</dbReference>
<dbReference type="PROSITE" id="PS50843">
    <property type="entry name" value="EXPANSIN_CBD"/>
    <property type="match status" value="1"/>
</dbReference>
<dbReference type="Pfam" id="PF05147">
    <property type="entry name" value="LANC_like"/>
    <property type="match status" value="1"/>
</dbReference>
<evidence type="ECO:0000256" key="4">
    <source>
        <dbReference type="PIRSR" id="PIRSR607822-1"/>
    </source>
</evidence>
<name>A0A4D6LGL9_VIGUN</name>